<keyword evidence="1" id="KW-0812">Transmembrane</keyword>
<keyword evidence="1" id="KW-0472">Membrane</keyword>
<keyword evidence="3" id="KW-1185">Reference proteome</keyword>
<gene>
    <name evidence="2" type="ORF">JI735_19420</name>
</gene>
<name>A0A974S9X0_9BACL</name>
<proteinExistence type="predicted"/>
<dbReference type="RefSeq" id="WP_202676334.1">
    <property type="nucleotide sequence ID" value="NZ_CP068595.1"/>
</dbReference>
<dbReference type="AlphaFoldDB" id="A0A974S9X0"/>
<protein>
    <recommendedName>
        <fullName evidence="4">Methyltransferase domain-containing protein</fullName>
    </recommendedName>
</protein>
<dbReference type="Proteomes" id="UP000595841">
    <property type="component" value="Chromosome"/>
</dbReference>
<feature type="transmembrane region" description="Helical" evidence="1">
    <location>
        <begin position="40"/>
        <end position="62"/>
    </location>
</feature>
<evidence type="ECO:0000313" key="3">
    <source>
        <dbReference type="Proteomes" id="UP000595841"/>
    </source>
</evidence>
<sequence>MLLVSYFYGSSFANKMKRNIETDLSSQQKFNKVRVGGSKALALAFFGVFPYGILLIAVSVFYRIPAFLLFESIFIYSALIFSIGYLVHNRPYNIIRSYLKAEGSKFSLLSLEYSPTGRLKDWARATRKLNEKKKWLEKIYPYIEEKLAPIESDPLTIISPAANNANYEKRIAIKLAKQLNKPIRFIACDQLEDIEEDRSINIDHKLLEFHFWKDTPYSDLSNRLQLQNISQVDYVLDFKGVIWHQWSEEKEVETIFKYFDQLLKPGGIYILDATDSNYFSRRWNAIALRLFGRITNYAEESTYLMIKKFLTDPKFLENHRHEVVGGMLFITKISVE</sequence>
<dbReference type="KEGG" id="pson:JI735_19420"/>
<evidence type="ECO:0000313" key="2">
    <source>
        <dbReference type="EMBL" id="QQZ58903.1"/>
    </source>
</evidence>
<reference evidence="2 3" key="1">
    <citation type="submission" date="2021-01" db="EMBL/GenBank/DDBJ databases">
        <title>Whole genome sequence of Paenibacillus sonchi LMG 24727 for comparative genomics.</title>
        <authorList>
            <person name="Lee G."/>
            <person name="Kim M.-J."/>
            <person name="Lim K."/>
            <person name="Shin J.-H."/>
        </authorList>
    </citation>
    <scope>NUCLEOTIDE SEQUENCE [LARGE SCALE GENOMIC DNA]</scope>
    <source>
        <strain evidence="2 3">LMG 24727</strain>
    </source>
</reference>
<accession>A0A974S9X0</accession>
<dbReference type="InterPro" id="IPR029063">
    <property type="entry name" value="SAM-dependent_MTases_sf"/>
</dbReference>
<evidence type="ECO:0000256" key="1">
    <source>
        <dbReference type="SAM" id="Phobius"/>
    </source>
</evidence>
<feature type="transmembrane region" description="Helical" evidence="1">
    <location>
        <begin position="68"/>
        <end position="87"/>
    </location>
</feature>
<keyword evidence="1" id="KW-1133">Transmembrane helix</keyword>
<evidence type="ECO:0008006" key="4">
    <source>
        <dbReference type="Google" id="ProtNLM"/>
    </source>
</evidence>
<dbReference type="Gene3D" id="3.40.50.150">
    <property type="entry name" value="Vaccinia Virus protein VP39"/>
    <property type="match status" value="1"/>
</dbReference>
<organism evidence="2 3">
    <name type="scientific">Paenibacillus sonchi</name>
    <dbReference type="NCBI Taxonomy" id="373687"/>
    <lineage>
        <taxon>Bacteria</taxon>
        <taxon>Bacillati</taxon>
        <taxon>Bacillota</taxon>
        <taxon>Bacilli</taxon>
        <taxon>Bacillales</taxon>
        <taxon>Paenibacillaceae</taxon>
        <taxon>Paenibacillus</taxon>
        <taxon>Paenibacillus sonchi group</taxon>
    </lineage>
</organism>
<dbReference type="EMBL" id="CP068595">
    <property type="protein sequence ID" value="QQZ58903.1"/>
    <property type="molecule type" value="Genomic_DNA"/>
</dbReference>